<name>A0A6A5HT58_CAERE</name>
<evidence type="ECO:0000313" key="1">
    <source>
        <dbReference type="EMBL" id="KAF1771380.1"/>
    </source>
</evidence>
<dbReference type="RefSeq" id="XP_053592526.1">
    <property type="nucleotide sequence ID" value="XM_053723881.1"/>
</dbReference>
<dbReference type="AlphaFoldDB" id="A0A6A5HT58"/>
<organism evidence="1 2">
    <name type="scientific">Caenorhabditis remanei</name>
    <name type="common">Caenorhabditis vulgaris</name>
    <dbReference type="NCBI Taxonomy" id="31234"/>
    <lineage>
        <taxon>Eukaryota</taxon>
        <taxon>Metazoa</taxon>
        <taxon>Ecdysozoa</taxon>
        <taxon>Nematoda</taxon>
        <taxon>Chromadorea</taxon>
        <taxon>Rhabditida</taxon>
        <taxon>Rhabditina</taxon>
        <taxon>Rhabditomorpha</taxon>
        <taxon>Rhabditoidea</taxon>
        <taxon>Rhabditidae</taxon>
        <taxon>Peloderinae</taxon>
        <taxon>Caenorhabditis</taxon>
    </lineage>
</organism>
<comment type="caution">
    <text evidence="1">The sequence shown here is derived from an EMBL/GenBank/DDBJ whole genome shotgun (WGS) entry which is preliminary data.</text>
</comment>
<dbReference type="GeneID" id="78773553"/>
<dbReference type="EMBL" id="WUAV01000001">
    <property type="protein sequence ID" value="KAF1771380.1"/>
    <property type="molecule type" value="Genomic_DNA"/>
</dbReference>
<dbReference type="CTD" id="78773553"/>
<sequence>MIRSQKFPYIRGGIREEKSVLNIPFTQSEKKSNEQSMNSSIGIALLLLFASAQPVAGVKRNNPNVLDIREQINELNKARLEVAKRNEIANMQEVTFDPTLEIKVKKMTCDELTSPGPDYVVVGFLEIVSAAIALKSKTEGVDLMKSPLFYPLQTKIACTNLATKCDGRTAMCLMGPKNSPVKESDIKRVSNELLFINDPLQVEKQNSTPFPFPKNNLFIQFKIYAMIRVKARETIAIGVDADETPPPIHNPLAPFPPEHPVPGDPFSISDFLSGEFLEIYVDWRIVTTRWNTVDCSNKLTWVP</sequence>
<protein>
    <submittedName>
        <fullName evidence="1">Uncharacterized protein</fullName>
    </submittedName>
</protein>
<dbReference type="KEGG" id="crq:GCK72_003206"/>
<proteinExistence type="predicted"/>
<evidence type="ECO:0000313" key="2">
    <source>
        <dbReference type="Proteomes" id="UP000483820"/>
    </source>
</evidence>
<dbReference type="Proteomes" id="UP000483820">
    <property type="component" value="Chromosome I"/>
</dbReference>
<reference evidence="1 2" key="1">
    <citation type="submission" date="2019-12" db="EMBL/GenBank/DDBJ databases">
        <title>Chromosome-level assembly of the Caenorhabditis remanei genome.</title>
        <authorList>
            <person name="Teterina A.A."/>
            <person name="Willis J.H."/>
            <person name="Phillips P.C."/>
        </authorList>
    </citation>
    <scope>NUCLEOTIDE SEQUENCE [LARGE SCALE GENOMIC DNA]</scope>
    <source>
        <strain evidence="1 2">PX506</strain>
        <tissue evidence="1">Whole organism</tissue>
    </source>
</reference>
<accession>A0A6A5HT58</accession>
<gene>
    <name evidence="1" type="ORF">GCK72_003206</name>
</gene>